<evidence type="ECO:0000313" key="13">
    <source>
        <dbReference type="Proteomes" id="UP001165413"/>
    </source>
</evidence>
<evidence type="ECO:0000256" key="5">
    <source>
        <dbReference type="ARBA" id="ARBA00022989"/>
    </source>
</evidence>
<dbReference type="PANTHER" id="PTHR38685">
    <property type="entry name" value="CELL DIVISION PROTEIN ZIPA"/>
    <property type="match status" value="1"/>
</dbReference>
<evidence type="ECO:0000256" key="1">
    <source>
        <dbReference type="ARBA" id="ARBA00022475"/>
    </source>
</evidence>
<keyword evidence="7 8" id="KW-0131">Cell cycle</keyword>
<evidence type="ECO:0000256" key="8">
    <source>
        <dbReference type="HAMAP-Rule" id="MF_00509"/>
    </source>
</evidence>
<dbReference type="InterPro" id="IPR036765">
    <property type="entry name" value="ZipA_FtsZ-bd_C_sf"/>
</dbReference>
<dbReference type="GO" id="GO:0043093">
    <property type="term" value="P:FtsZ-dependent cytokinesis"/>
    <property type="evidence" value="ECO:0007669"/>
    <property type="project" value="UniProtKB-UniRule"/>
</dbReference>
<dbReference type="Gene3D" id="3.30.1400.10">
    <property type="entry name" value="ZipA, C-terminal FtsZ-binding domain"/>
    <property type="match status" value="1"/>
</dbReference>
<keyword evidence="6 8" id="KW-0472">Membrane</keyword>
<reference evidence="12" key="1">
    <citation type="submission" date="2022-07" db="EMBL/GenBank/DDBJ databases">
        <title>Characterization of the Novel Bacterium Alteromonas immobilis LMIT006 and Alteromonas gregis LMIT007.</title>
        <authorList>
            <person name="Lin X."/>
        </authorList>
    </citation>
    <scope>NUCLEOTIDE SEQUENCE</scope>
    <source>
        <strain evidence="12">LMIT007</strain>
    </source>
</reference>
<keyword evidence="1 8" id="KW-1003">Cell membrane</keyword>
<comment type="subunit">
    <text evidence="8">Interacts with FtsZ via their C-terminal domains.</text>
</comment>
<keyword evidence="4 8" id="KW-0812">Transmembrane</keyword>
<gene>
    <name evidence="8 12" type="primary">zipA</name>
    <name evidence="12" type="ORF">NLF92_07480</name>
</gene>
<dbReference type="InterPro" id="IPR007449">
    <property type="entry name" value="ZipA_FtsZ-bd_C"/>
</dbReference>
<organism evidence="12 13">
    <name type="scientific">Opacimonas viscosa</name>
    <dbReference type="NCBI Taxonomy" id="2961944"/>
    <lineage>
        <taxon>Bacteria</taxon>
        <taxon>Pseudomonadati</taxon>
        <taxon>Pseudomonadota</taxon>
        <taxon>Gammaproteobacteria</taxon>
        <taxon>Alteromonadales</taxon>
        <taxon>Alteromonadaceae</taxon>
        <taxon>Opacimonas</taxon>
    </lineage>
</organism>
<feature type="compositionally biased region" description="Polar residues" evidence="10">
    <location>
        <begin position="222"/>
        <end position="241"/>
    </location>
</feature>
<evidence type="ECO:0000259" key="11">
    <source>
        <dbReference type="SMART" id="SM00771"/>
    </source>
</evidence>
<evidence type="ECO:0000256" key="4">
    <source>
        <dbReference type="ARBA" id="ARBA00022692"/>
    </source>
</evidence>
<comment type="function">
    <text evidence="8 9">Essential cell division protein that stabilizes the FtsZ protofilaments by cross-linking them and that serves as a cytoplasmic membrane anchor for the Z ring. Also required for the recruitment to the septal ring of downstream cell division proteins.</text>
</comment>
<evidence type="ECO:0000256" key="9">
    <source>
        <dbReference type="RuleBase" id="RU003612"/>
    </source>
</evidence>
<keyword evidence="5 8" id="KW-1133">Transmembrane helix</keyword>
<comment type="similarity">
    <text evidence="8 9">Belongs to the ZipA family.</text>
</comment>
<feature type="transmembrane region" description="Helical" evidence="8">
    <location>
        <begin position="6"/>
        <end position="25"/>
    </location>
</feature>
<dbReference type="InterPro" id="IPR011919">
    <property type="entry name" value="Cell_div_ZipA"/>
</dbReference>
<evidence type="ECO:0000256" key="7">
    <source>
        <dbReference type="ARBA" id="ARBA00023306"/>
    </source>
</evidence>
<feature type="compositionally biased region" description="Low complexity" evidence="10">
    <location>
        <begin position="120"/>
        <end position="134"/>
    </location>
</feature>
<feature type="region of interest" description="Disordered" evidence="10">
    <location>
        <begin position="203"/>
        <end position="241"/>
    </location>
</feature>
<dbReference type="SUPFAM" id="SSF64383">
    <property type="entry name" value="Cell-division protein ZipA, C-terminal domain"/>
    <property type="match status" value="1"/>
</dbReference>
<evidence type="ECO:0000256" key="10">
    <source>
        <dbReference type="SAM" id="MobiDB-lite"/>
    </source>
</evidence>
<dbReference type="AlphaFoldDB" id="A0AA42BLG4"/>
<feature type="region of interest" description="Disordered" evidence="10">
    <location>
        <begin position="78"/>
        <end position="167"/>
    </location>
</feature>
<dbReference type="SMART" id="SM00771">
    <property type="entry name" value="ZipA_C"/>
    <property type="match status" value="1"/>
</dbReference>
<evidence type="ECO:0000256" key="3">
    <source>
        <dbReference type="ARBA" id="ARBA00022618"/>
    </source>
</evidence>
<feature type="domain" description="ZipA C-terminal FtsZ-binding" evidence="11">
    <location>
        <begin position="338"/>
        <end position="468"/>
    </location>
</feature>
<feature type="compositionally biased region" description="Polar residues" evidence="10">
    <location>
        <begin position="91"/>
        <end position="105"/>
    </location>
</feature>
<evidence type="ECO:0000313" key="12">
    <source>
        <dbReference type="EMBL" id="MCP3428785.1"/>
    </source>
</evidence>
<dbReference type="Proteomes" id="UP001165413">
    <property type="component" value="Unassembled WGS sequence"/>
</dbReference>
<dbReference type="HAMAP" id="MF_00509">
    <property type="entry name" value="ZipA"/>
    <property type="match status" value="1"/>
</dbReference>
<dbReference type="GO" id="GO:0000917">
    <property type="term" value="P:division septum assembly"/>
    <property type="evidence" value="ECO:0007669"/>
    <property type="project" value="TreeGrafter"/>
</dbReference>
<dbReference type="GO" id="GO:0005886">
    <property type="term" value="C:plasma membrane"/>
    <property type="evidence" value="ECO:0007669"/>
    <property type="project" value="UniProtKB-SubCell"/>
</dbReference>
<keyword evidence="3 8" id="KW-0132">Cell division</keyword>
<proteinExistence type="inferred from homology"/>
<comment type="caution">
    <text evidence="12">The sequence shown here is derived from an EMBL/GenBank/DDBJ whole genome shotgun (WGS) entry which is preliminary data.</text>
</comment>
<dbReference type="Pfam" id="PF04354">
    <property type="entry name" value="ZipA_C"/>
    <property type="match status" value="1"/>
</dbReference>
<keyword evidence="2 8" id="KW-0997">Cell inner membrane</keyword>
<dbReference type="NCBIfam" id="TIGR02205">
    <property type="entry name" value="septum_zipA"/>
    <property type="match status" value="1"/>
</dbReference>
<dbReference type="GO" id="GO:0032153">
    <property type="term" value="C:cell division site"/>
    <property type="evidence" value="ECO:0007669"/>
    <property type="project" value="UniProtKB-UniRule"/>
</dbReference>
<evidence type="ECO:0000256" key="2">
    <source>
        <dbReference type="ARBA" id="ARBA00022519"/>
    </source>
</evidence>
<keyword evidence="13" id="KW-1185">Reference proteome</keyword>
<dbReference type="EMBL" id="JANATA010000011">
    <property type="protein sequence ID" value="MCP3428785.1"/>
    <property type="molecule type" value="Genomic_DNA"/>
</dbReference>
<dbReference type="PANTHER" id="PTHR38685:SF1">
    <property type="entry name" value="CELL DIVISION PROTEIN ZIPA"/>
    <property type="match status" value="1"/>
</dbReference>
<accession>A0AA42BLG4</accession>
<comment type="subcellular location">
    <subcellularLocation>
        <location evidence="8">Cell inner membrane</location>
        <topology evidence="8">Single-pass type I membrane protein</topology>
    </subcellularLocation>
    <text evidence="8">Localizes to the Z ring in an FtsZ-dependent manner.</text>
</comment>
<sequence length="478" mass="52083">MDLQSILIIAGIITILGVCIHGIYVSRKSSKPQKHWSKDDDLSAPTINLDAADIATEKSVDDDNDFDEFGLSKARTVTTTNEASMHPLTAEENTPSANVAANSGDSDLDNNELPAALNPDIPSVSDITDVVSSSAQNEQESPDDSAPLYASVVSNPKPQAKPLFSSDTITSDTLESGAVNSNEEQAKPRTANQVKAEEELGYTIPELPAEFKASPPTEKLTESGSVTDSDAVQQVTESVDATQPSALDVPQYLTPEQVAAEAARQTAAEETQKTSIAQAAMNLVTGRKKRTVRKREPVVDANQIGIDFDSIDPVINEAKAMADTQKQRTEPQLKRDIEPEFLAISLKVPKDNPISGAQLLPALITLGMKYGENNIFHRHVNNNGKGPIVFSLANLFKPGIFDVDNMEKESIRGLSLFMTLPTESDAHQVFNMMHNAARKLAEEFNAEILDDSRSTLTKQGLQQYVERIRDFERRRLLG</sequence>
<dbReference type="RefSeq" id="WP_254100397.1">
    <property type="nucleotide sequence ID" value="NZ_JANATA010000011.1"/>
</dbReference>
<evidence type="ECO:0000256" key="6">
    <source>
        <dbReference type="ARBA" id="ARBA00023136"/>
    </source>
</evidence>
<protein>
    <recommendedName>
        <fullName evidence="8 9">Cell division protein ZipA</fullName>
    </recommendedName>
</protein>
<name>A0AA42BLG4_9ALTE</name>